<evidence type="ECO:0000256" key="1">
    <source>
        <dbReference type="ARBA" id="ARBA00022737"/>
    </source>
</evidence>
<evidence type="ECO:0000256" key="3">
    <source>
        <dbReference type="ARBA" id="ARBA00038122"/>
    </source>
</evidence>
<dbReference type="Gene3D" id="1.25.40.20">
    <property type="entry name" value="Ankyrin repeat-containing domain"/>
    <property type="match status" value="1"/>
</dbReference>
<reference evidence="7" key="2">
    <citation type="submission" date="2025-08" db="UniProtKB">
        <authorList>
            <consortium name="Ensembl"/>
        </authorList>
    </citation>
    <scope>IDENTIFICATION</scope>
</reference>
<protein>
    <recommendedName>
        <fullName evidence="6">SOWAHA-C winged helix-turn-helix domain-containing protein</fullName>
    </recommendedName>
</protein>
<name>A0A8C5HRJ1_GOUWI</name>
<keyword evidence="2 4" id="KW-0040">ANK repeat</keyword>
<keyword evidence="5" id="KW-0812">Transmembrane</keyword>
<evidence type="ECO:0000256" key="2">
    <source>
        <dbReference type="ARBA" id="ARBA00023043"/>
    </source>
</evidence>
<comment type="similarity">
    <text evidence="3">Belongs to the SOWAH family.</text>
</comment>
<dbReference type="InterPro" id="IPR036770">
    <property type="entry name" value="Ankyrin_rpt-contain_sf"/>
</dbReference>
<evidence type="ECO:0000259" key="6">
    <source>
        <dbReference type="Pfam" id="PF25877"/>
    </source>
</evidence>
<accession>A0A8C5HRJ1</accession>
<keyword evidence="8" id="KW-1185">Reference proteome</keyword>
<dbReference type="AlphaFoldDB" id="A0A8C5HRJ1"/>
<dbReference type="PROSITE" id="PS50297">
    <property type="entry name" value="ANK_REP_REGION"/>
    <property type="match status" value="1"/>
</dbReference>
<dbReference type="PANTHER" id="PTHR14491:SF3">
    <property type="entry name" value="ANKYRIN REPEAT DOMAIN-CONTAINING PROTEIN SOWAHB"/>
    <property type="match status" value="1"/>
</dbReference>
<dbReference type="InterPro" id="IPR002110">
    <property type="entry name" value="Ankyrin_rpt"/>
</dbReference>
<feature type="repeat" description="ANK" evidence="4">
    <location>
        <begin position="251"/>
        <end position="272"/>
    </location>
</feature>
<dbReference type="Ensembl" id="ENSGWIT00000052183.1">
    <property type="protein sequence ID" value="ENSGWIP00000048256.1"/>
    <property type="gene ID" value="ENSGWIG00000023672.1"/>
</dbReference>
<reference evidence="7" key="3">
    <citation type="submission" date="2025-09" db="UniProtKB">
        <authorList>
            <consortium name="Ensembl"/>
        </authorList>
    </citation>
    <scope>IDENTIFICATION</scope>
</reference>
<dbReference type="SMART" id="SM00248">
    <property type="entry name" value="ANK"/>
    <property type="match status" value="2"/>
</dbReference>
<evidence type="ECO:0000313" key="8">
    <source>
        <dbReference type="Proteomes" id="UP000694680"/>
    </source>
</evidence>
<keyword evidence="5" id="KW-1133">Transmembrane helix</keyword>
<sequence length="407" mass="45270">MATELSQDAVLLFLRSSGGSAKNAELLLHFRAFIQDNAEQRRNRELFKKFVNSVATVRQTDGVSYVVLRKKFRGHGPVLPSSDTDRAAGGERHWHTYQQGGEAVSKTKTVLPAAGIVGNASVEAKKHVSSTPGTPGTPGRHSQSLFPALKPSTMCADAAPPQRTEAGSLHSAVPLDPREHDWLVKGAAGAWTDIYSLFREDHSLLNRQDFISGFTVLHWIAKHGNHKVLNTLWYGAEKAGLTFNVNAKSKNGHTPLHIAAIHGNKNILRLLVTKFHADLQLRDTAGKKPWQYLNSNAPLEIFQLLGAPARVVKAGEDVRKVESTVRFSRLTKTQIVEFREFLTHQQSSQTTTEPNILTDFAVLIHWFSLTSNTVKNGKFRHLKAAICNLSHILFLLSFFMSWFLEFN</sequence>
<feature type="transmembrane region" description="Helical" evidence="5">
    <location>
        <begin position="385"/>
        <end position="404"/>
    </location>
</feature>
<evidence type="ECO:0000313" key="7">
    <source>
        <dbReference type="Ensembl" id="ENSGWIP00000048256.1"/>
    </source>
</evidence>
<dbReference type="Pfam" id="PF12796">
    <property type="entry name" value="Ank_2"/>
    <property type="match status" value="1"/>
</dbReference>
<evidence type="ECO:0000256" key="5">
    <source>
        <dbReference type="SAM" id="Phobius"/>
    </source>
</evidence>
<feature type="domain" description="SOWAHA-C winged helix-turn-helix" evidence="6">
    <location>
        <begin position="4"/>
        <end position="75"/>
    </location>
</feature>
<proteinExistence type="inferred from homology"/>
<dbReference type="PROSITE" id="PS50088">
    <property type="entry name" value="ANK_REPEAT"/>
    <property type="match status" value="1"/>
</dbReference>
<evidence type="ECO:0000256" key="4">
    <source>
        <dbReference type="PROSITE-ProRule" id="PRU00023"/>
    </source>
</evidence>
<dbReference type="PANTHER" id="PTHR14491">
    <property type="entry name" value="SOSONDOWAH, ISOFORM G"/>
    <property type="match status" value="1"/>
</dbReference>
<dbReference type="InterPro" id="IPR058889">
    <property type="entry name" value="WHD_SOWAHA-C"/>
</dbReference>
<organism evidence="7 8">
    <name type="scientific">Gouania willdenowi</name>
    <name type="common">Blunt-snouted clingfish</name>
    <name type="synonym">Lepadogaster willdenowi</name>
    <dbReference type="NCBI Taxonomy" id="441366"/>
    <lineage>
        <taxon>Eukaryota</taxon>
        <taxon>Metazoa</taxon>
        <taxon>Chordata</taxon>
        <taxon>Craniata</taxon>
        <taxon>Vertebrata</taxon>
        <taxon>Euteleostomi</taxon>
        <taxon>Actinopterygii</taxon>
        <taxon>Neopterygii</taxon>
        <taxon>Teleostei</taxon>
        <taxon>Neoteleostei</taxon>
        <taxon>Acanthomorphata</taxon>
        <taxon>Ovalentaria</taxon>
        <taxon>Blenniimorphae</taxon>
        <taxon>Blenniiformes</taxon>
        <taxon>Gobiesocoidei</taxon>
        <taxon>Gobiesocidae</taxon>
        <taxon>Gobiesocinae</taxon>
        <taxon>Gouania</taxon>
    </lineage>
</organism>
<reference evidence="7" key="1">
    <citation type="submission" date="2020-06" db="EMBL/GenBank/DDBJ databases">
        <authorList>
            <consortium name="Wellcome Sanger Institute Data Sharing"/>
        </authorList>
    </citation>
    <scope>NUCLEOTIDE SEQUENCE [LARGE SCALE GENOMIC DNA]</scope>
</reference>
<keyword evidence="5" id="KW-0472">Membrane</keyword>
<dbReference type="Proteomes" id="UP000694680">
    <property type="component" value="Chromosome 12"/>
</dbReference>
<dbReference type="Pfam" id="PF25877">
    <property type="entry name" value="WHD_SOWAH"/>
    <property type="match status" value="1"/>
</dbReference>
<keyword evidence="1" id="KW-0677">Repeat</keyword>
<dbReference type="SUPFAM" id="SSF48403">
    <property type="entry name" value="Ankyrin repeat"/>
    <property type="match status" value="1"/>
</dbReference>